<gene>
    <name evidence="1" type="ORF">HMPREF0299_7512</name>
</gene>
<dbReference type="EMBL" id="ACSH02000004">
    <property type="protein sequence ID" value="EFM49470.1"/>
    <property type="molecule type" value="Genomic_DNA"/>
</dbReference>
<proteinExistence type="predicted"/>
<sequence length="53" mass="5938">MLFIVVRIIVLYHVAFCSHTKEPNDYGGSPLAESFLAWHCPTIGGHARNKNIL</sequence>
<name>E0DDJ5_9CORY</name>
<evidence type="ECO:0000313" key="2">
    <source>
        <dbReference type="Proteomes" id="UP000004218"/>
    </source>
</evidence>
<comment type="caution">
    <text evidence="1">The sequence shown here is derived from an EMBL/GenBank/DDBJ whole genome shotgun (WGS) entry which is preliminary data.</text>
</comment>
<evidence type="ECO:0000313" key="1">
    <source>
        <dbReference type="EMBL" id="EFM49470.1"/>
    </source>
</evidence>
<keyword evidence="2" id="KW-1185">Reference proteome</keyword>
<organism evidence="1 2">
    <name type="scientific">Corynebacterium matruchotii ATCC 14266</name>
    <dbReference type="NCBI Taxonomy" id="553207"/>
    <lineage>
        <taxon>Bacteria</taxon>
        <taxon>Bacillati</taxon>
        <taxon>Actinomycetota</taxon>
        <taxon>Actinomycetes</taxon>
        <taxon>Mycobacteriales</taxon>
        <taxon>Corynebacteriaceae</taxon>
        <taxon>Corynebacterium</taxon>
    </lineage>
</organism>
<dbReference type="AlphaFoldDB" id="E0DDJ5"/>
<dbReference type="STRING" id="553207.HMPREF0299_7512"/>
<reference evidence="1" key="1">
    <citation type="submission" date="2010-08" db="EMBL/GenBank/DDBJ databases">
        <authorList>
            <person name="Harkins D.M."/>
            <person name="Madupu R."/>
            <person name="Durkin A.S."/>
            <person name="Torralba M."/>
            <person name="Methe B."/>
            <person name="Sutton G.G."/>
            <person name="Nelson K.E."/>
        </authorList>
    </citation>
    <scope>NUCLEOTIDE SEQUENCE [LARGE SCALE GENOMIC DNA]</scope>
    <source>
        <strain evidence="1">ATCC 14266</strain>
    </source>
</reference>
<accession>E0DDJ5</accession>
<protein>
    <submittedName>
        <fullName evidence="1">Uncharacterized protein</fullName>
    </submittedName>
</protein>
<dbReference type="Proteomes" id="UP000004218">
    <property type="component" value="Unassembled WGS sequence"/>
</dbReference>